<dbReference type="NCBIfam" id="NF006778">
    <property type="entry name" value="PRK09293.1-1"/>
    <property type="match status" value="1"/>
</dbReference>
<dbReference type="GO" id="GO:0005986">
    <property type="term" value="P:sucrose biosynthetic process"/>
    <property type="evidence" value="ECO:0007669"/>
    <property type="project" value="TreeGrafter"/>
</dbReference>
<accession>E6W158</accession>
<evidence type="ECO:0000313" key="15">
    <source>
        <dbReference type="EMBL" id="ADU66478.1"/>
    </source>
</evidence>
<evidence type="ECO:0000256" key="7">
    <source>
        <dbReference type="ARBA" id="ARBA00022842"/>
    </source>
</evidence>
<dbReference type="GO" id="GO:0000287">
    <property type="term" value="F:magnesium ion binding"/>
    <property type="evidence" value="ECO:0007669"/>
    <property type="project" value="UniProtKB-UniRule"/>
</dbReference>
<dbReference type="InterPro" id="IPR028343">
    <property type="entry name" value="FBPtase"/>
</dbReference>
<dbReference type="Pfam" id="PF00316">
    <property type="entry name" value="FBPase"/>
    <property type="match status" value="1"/>
</dbReference>
<evidence type="ECO:0000256" key="11">
    <source>
        <dbReference type="HAMAP-Rule" id="MF_01855"/>
    </source>
</evidence>
<evidence type="ECO:0000313" key="16">
    <source>
        <dbReference type="Proteomes" id="UP000002572"/>
    </source>
</evidence>
<dbReference type="GO" id="GO:0006094">
    <property type="term" value="P:gluconeogenesis"/>
    <property type="evidence" value="ECO:0007669"/>
    <property type="project" value="UniProtKB-UniRule"/>
</dbReference>
<dbReference type="eggNOG" id="COG0158">
    <property type="taxonomic scope" value="Bacteria"/>
</dbReference>
<dbReference type="FunFam" id="3.30.540.10:FF:000002">
    <property type="entry name" value="Fructose-1,6-bisphosphatase class 1"/>
    <property type="match status" value="1"/>
</dbReference>
<dbReference type="SUPFAM" id="SSF56655">
    <property type="entry name" value="Carbohydrate phosphatase"/>
    <property type="match status" value="1"/>
</dbReference>
<evidence type="ECO:0000259" key="13">
    <source>
        <dbReference type="Pfam" id="PF00316"/>
    </source>
</evidence>
<evidence type="ECO:0000256" key="10">
    <source>
        <dbReference type="ARBA" id="ARBA00081210"/>
    </source>
</evidence>
<dbReference type="GO" id="GO:0030388">
    <property type="term" value="P:fructose 1,6-bisphosphate metabolic process"/>
    <property type="evidence" value="ECO:0007669"/>
    <property type="project" value="TreeGrafter"/>
</dbReference>
<dbReference type="STRING" id="653733.Selin_1749"/>
<gene>
    <name evidence="11" type="primary">fbp</name>
    <name evidence="15" type="ordered locus">Selin_1749</name>
</gene>
<reference evidence="15 16" key="1">
    <citation type="submission" date="2010-12" db="EMBL/GenBank/DDBJ databases">
        <title>Complete sequence of Desulfurispirillum indicum S5.</title>
        <authorList>
            <consortium name="US DOE Joint Genome Institute"/>
            <person name="Lucas S."/>
            <person name="Copeland A."/>
            <person name="Lapidus A."/>
            <person name="Cheng J.-F."/>
            <person name="Goodwin L."/>
            <person name="Pitluck S."/>
            <person name="Chertkov O."/>
            <person name="Held B."/>
            <person name="Detter J.C."/>
            <person name="Han C."/>
            <person name="Tapia R."/>
            <person name="Land M."/>
            <person name="Hauser L."/>
            <person name="Kyrpides N."/>
            <person name="Ivanova N."/>
            <person name="Mikhailova N."/>
            <person name="Haggblom M."/>
            <person name="Rauschenbach I."/>
            <person name="Bini E."/>
            <person name="Woyke T."/>
        </authorList>
    </citation>
    <scope>NUCLEOTIDE SEQUENCE [LARGE SCALE GENOMIC DNA]</scope>
    <source>
        <strain evidence="16">ATCC BAA-1389 / DSM 22839 / S5</strain>
    </source>
</reference>
<dbReference type="PANTHER" id="PTHR11556:SF35">
    <property type="entry name" value="SEDOHEPTULOSE-1,7-BISPHOSPHATASE, CHLOROPLASTIC"/>
    <property type="match status" value="1"/>
</dbReference>
<feature type="binding site" evidence="11">
    <location>
        <position position="115"/>
    </location>
    <ligand>
        <name>Mg(2+)</name>
        <dbReference type="ChEBI" id="CHEBI:18420"/>
        <label>1</label>
    </ligand>
</feature>
<keyword evidence="5 11" id="KW-0479">Metal-binding</keyword>
<dbReference type="NCBIfam" id="NF006779">
    <property type="entry name" value="PRK09293.1-3"/>
    <property type="match status" value="1"/>
</dbReference>
<evidence type="ECO:0000256" key="1">
    <source>
        <dbReference type="ARBA" id="ARBA00001273"/>
    </source>
</evidence>
<evidence type="ECO:0000256" key="5">
    <source>
        <dbReference type="ARBA" id="ARBA00022723"/>
    </source>
</evidence>
<sequence length="334" mass="36691">MQGPMNLTRFIYETQKAFPTATGDFSAILNQIALAAKIVSLEVNRAGIMEDVLGYQGEVNASGDAQKKLDVIADNVFFNALEHIEKFCIMGSEENEQPVKLPAQYKKGRYAILFDPLDGSSNIDFNVSIGTIFSVYRRVTPEGGDGTLQDLLQPGYKQVAAGYVLYGSSTMMTFTTGQGVNMFTLDPQIGEFILTHPDIRIPDTTRYYSINEGNSANWDEKLAAYVDSLKTTDNIYGKVLSGRYIGSMVADVHRTLLGGGFFAYPSDRINTSGKLRLMYEANPMAMIIEQAGGRAIYGEGDILGIIPRALHQKIPVYLGSKRDIDALQKAVFGK</sequence>
<evidence type="ECO:0000256" key="4">
    <source>
        <dbReference type="ARBA" id="ARBA00022490"/>
    </source>
</evidence>
<dbReference type="HAMAP" id="MF_01855">
    <property type="entry name" value="FBPase_class1"/>
    <property type="match status" value="1"/>
</dbReference>
<evidence type="ECO:0000256" key="3">
    <source>
        <dbReference type="ARBA" id="ARBA00013093"/>
    </source>
</evidence>
<evidence type="ECO:0000256" key="9">
    <source>
        <dbReference type="ARBA" id="ARBA00072069"/>
    </source>
</evidence>
<dbReference type="UniPathway" id="UPA00138"/>
<comment type="catalytic activity">
    <reaction evidence="1 11">
        <text>beta-D-fructose 1,6-bisphosphate + H2O = beta-D-fructose 6-phosphate + phosphate</text>
        <dbReference type="Rhea" id="RHEA:11064"/>
        <dbReference type="ChEBI" id="CHEBI:15377"/>
        <dbReference type="ChEBI" id="CHEBI:32966"/>
        <dbReference type="ChEBI" id="CHEBI:43474"/>
        <dbReference type="ChEBI" id="CHEBI:57634"/>
        <dbReference type="EC" id="3.1.3.11"/>
    </reaction>
</comment>
<name>E6W158_DESIS</name>
<dbReference type="PIRSF" id="PIRSF000904">
    <property type="entry name" value="FBPtase_SBPase"/>
    <property type="match status" value="1"/>
</dbReference>
<dbReference type="Proteomes" id="UP000002572">
    <property type="component" value="Chromosome"/>
</dbReference>
<dbReference type="PRINTS" id="PR00115">
    <property type="entry name" value="F16BPHPHTASE"/>
</dbReference>
<feature type="binding site" evidence="11">
    <location>
        <position position="93"/>
    </location>
    <ligand>
        <name>Mg(2+)</name>
        <dbReference type="ChEBI" id="CHEBI:18420"/>
        <label>1</label>
    </ligand>
</feature>
<dbReference type="GO" id="GO:0006000">
    <property type="term" value="P:fructose metabolic process"/>
    <property type="evidence" value="ECO:0007669"/>
    <property type="project" value="TreeGrafter"/>
</dbReference>
<dbReference type="GO" id="GO:0005829">
    <property type="term" value="C:cytosol"/>
    <property type="evidence" value="ECO:0007669"/>
    <property type="project" value="TreeGrafter"/>
</dbReference>
<evidence type="ECO:0000256" key="2">
    <source>
        <dbReference type="ARBA" id="ARBA00010941"/>
    </source>
</evidence>
<feature type="binding site" evidence="11">
    <location>
        <position position="244"/>
    </location>
    <ligand>
        <name>substrate</name>
    </ligand>
</feature>
<dbReference type="InterPro" id="IPR000146">
    <property type="entry name" value="FBPase_class-1"/>
</dbReference>
<dbReference type="FunCoup" id="E6W158">
    <property type="interactions" value="371"/>
</dbReference>
<dbReference type="GO" id="GO:0042132">
    <property type="term" value="F:fructose 1,6-bisphosphate 1-phosphatase activity"/>
    <property type="evidence" value="ECO:0007669"/>
    <property type="project" value="UniProtKB-UniRule"/>
</dbReference>
<feature type="domain" description="Fructose-1-6-bisphosphatase class I N-terminal" evidence="13">
    <location>
        <begin position="6"/>
        <end position="197"/>
    </location>
</feature>
<feature type="binding site" evidence="11">
    <location>
        <begin position="118"/>
        <end position="121"/>
    </location>
    <ligand>
        <name>substrate</name>
    </ligand>
</feature>
<keyword evidence="4 11" id="KW-0963">Cytoplasm</keyword>
<dbReference type="OrthoDB" id="9806756at2"/>
<dbReference type="PIRSF" id="PIRSF500210">
    <property type="entry name" value="FBPtase"/>
    <property type="match status" value="1"/>
</dbReference>
<comment type="subunit">
    <text evidence="11">Homotetramer.</text>
</comment>
<feature type="binding site" evidence="11">
    <location>
        <position position="115"/>
    </location>
    <ligand>
        <name>Mg(2+)</name>
        <dbReference type="ChEBI" id="CHEBI:18420"/>
        <label>2</label>
    </ligand>
</feature>
<comment type="pathway">
    <text evidence="11">Carbohydrate biosynthesis; gluconeogenesis.</text>
</comment>
<feature type="binding site" evidence="11">
    <location>
        <position position="274"/>
    </location>
    <ligand>
        <name>substrate</name>
    </ligand>
</feature>
<keyword evidence="7 11" id="KW-0460">Magnesium</keyword>
<dbReference type="EC" id="3.1.3.11" evidence="3 11"/>
<evidence type="ECO:0000256" key="6">
    <source>
        <dbReference type="ARBA" id="ARBA00022801"/>
    </source>
</evidence>
<dbReference type="CDD" id="cd00354">
    <property type="entry name" value="FBPase"/>
    <property type="match status" value="1"/>
</dbReference>
<feature type="binding site" evidence="11">
    <location>
        <position position="117"/>
    </location>
    <ligand>
        <name>Mg(2+)</name>
        <dbReference type="ChEBI" id="CHEBI:18420"/>
        <label>1</label>
    </ligand>
</feature>
<dbReference type="EMBL" id="CP002432">
    <property type="protein sequence ID" value="ADU66478.1"/>
    <property type="molecule type" value="Genomic_DNA"/>
</dbReference>
<dbReference type="KEGG" id="din:Selin_1749"/>
<dbReference type="HOGENOM" id="CLU_039977_2_2_0"/>
<feature type="binding site" evidence="11">
    <location>
        <position position="211"/>
    </location>
    <ligand>
        <name>substrate</name>
    </ligand>
</feature>
<dbReference type="AlphaFoldDB" id="E6W158"/>
<dbReference type="GO" id="GO:0006002">
    <property type="term" value="P:fructose 6-phosphate metabolic process"/>
    <property type="evidence" value="ECO:0007669"/>
    <property type="project" value="TreeGrafter"/>
</dbReference>
<feature type="binding site" evidence="11">
    <location>
        <position position="118"/>
    </location>
    <ligand>
        <name>Mg(2+)</name>
        <dbReference type="ChEBI" id="CHEBI:18420"/>
        <label>2</label>
    </ligand>
</feature>
<feature type="binding site" evidence="11">
    <location>
        <position position="280"/>
    </location>
    <ligand>
        <name>Mg(2+)</name>
        <dbReference type="ChEBI" id="CHEBI:18420"/>
        <label>2</label>
    </ligand>
</feature>
<comment type="similarity">
    <text evidence="2 11 12">Belongs to the FBPase class 1 family.</text>
</comment>
<protein>
    <recommendedName>
        <fullName evidence="9 11">Fructose-1,6-bisphosphatase class 1</fullName>
        <shortName evidence="11">FBPase class 1</shortName>
        <ecNumber evidence="3 11">3.1.3.11</ecNumber>
    </recommendedName>
    <alternativeName>
        <fullName evidence="10 11">D-fructose-1,6-bisphosphate 1-phosphohydrolase class 1</fullName>
    </alternativeName>
</protein>
<evidence type="ECO:0000256" key="8">
    <source>
        <dbReference type="ARBA" id="ARBA00023277"/>
    </source>
</evidence>
<keyword evidence="6 11" id="KW-0378">Hydrolase</keyword>
<dbReference type="InParanoid" id="E6W158"/>
<keyword evidence="8 11" id="KW-0119">Carbohydrate metabolism</keyword>
<comment type="cofactor">
    <cofactor evidence="11">
        <name>Mg(2+)</name>
        <dbReference type="ChEBI" id="CHEBI:18420"/>
    </cofactor>
    <text evidence="11">Binds 2 magnesium ions per subunit.</text>
</comment>
<dbReference type="InterPro" id="IPR033391">
    <property type="entry name" value="FBPase_N"/>
</dbReference>
<evidence type="ECO:0000256" key="12">
    <source>
        <dbReference type="RuleBase" id="RU000508"/>
    </source>
</evidence>
<evidence type="ECO:0000259" key="14">
    <source>
        <dbReference type="Pfam" id="PF18913"/>
    </source>
</evidence>
<proteinExistence type="inferred from homology"/>
<dbReference type="Gene3D" id="3.40.190.80">
    <property type="match status" value="1"/>
</dbReference>
<dbReference type="Gene3D" id="3.30.540.10">
    <property type="entry name" value="Fructose-1,6-Bisphosphatase, subunit A, domain 1"/>
    <property type="match status" value="1"/>
</dbReference>
<dbReference type="RefSeq" id="WP_013506358.1">
    <property type="nucleotide sequence ID" value="NC_014836.1"/>
</dbReference>
<feature type="domain" description="Fructose-1-6-bisphosphatase class 1 C-terminal" evidence="14">
    <location>
        <begin position="201"/>
        <end position="330"/>
    </location>
</feature>
<comment type="caution">
    <text evidence="11">Lacks conserved residue(s) required for the propagation of feature annotation.</text>
</comment>
<dbReference type="PANTHER" id="PTHR11556">
    <property type="entry name" value="FRUCTOSE-1,6-BISPHOSPHATASE-RELATED"/>
    <property type="match status" value="1"/>
</dbReference>
<dbReference type="InterPro" id="IPR044015">
    <property type="entry name" value="FBPase_C_dom"/>
</dbReference>
<comment type="subcellular location">
    <subcellularLocation>
        <location evidence="11">Cytoplasm</location>
    </subcellularLocation>
</comment>
<keyword evidence="16" id="KW-1185">Reference proteome</keyword>
<organism evidence="15 16">
    <name type="scientific">Desulfurispirillum indicum (strain ATCC BAA-1389 / DSM 22839 / S5)</name>
    <dbReference type="NCBI Taxonomy" id="653733"/>
    <lineage>
        <taxon>Bacteria</taxon>
        <taxon>Pseudomonadati</taxon>
        <taxon>Chrysiogenota</taxon>
        <taxon>Chrysiogenia</taxon>
        <taxon>Chrysiogenales</taxon>
        <taxon>Chrysiogenaceae</taxon>
        <taxon>Desulfurispirillum</taxon>
    </lineage>
</organism>
<dbReference type="Pfam" id="PF18913">
    <property type="entry name" value="FBPase_C"/>
    <property type="match status" value="1"/>
</dbReference>